<sequence>MRRRRRRLSTWDIIQNDYQAQFFIRVARDFPGELDGEMRHLVWSQAAKEEEHMTGHQAIRMPRSEE</sequence>
<keyword evidence="2" id="KW-1185">Reference proteome</keyword>
<dbReference type="AlphaFoldDB" id="A0A2U2NC54"/>
<accession>A0A2U2NC54</accession>
<proteinExistence type="predicted"/>
<reference evidence="1 2" key="1">
    <citation type="journal article" date="2018" name="Int. J. Syst. Evol. Microbiol.">
        <title>Bifidobacterium callitrichidarum sp. nov. from the faeces of the emperor tamarin (Saguinus imperator).</title>
        <authorList>
            <person name="Modesto M."/>
            <person name="Michelini S."/>
            <person name="Sansosti M.C."/>
            <person name="De Filippo C."/>
            <person name="Cavalieri D."/>
            <person name="Qvirist L."/>
            <person name="Andlid T."/>
            <person name="Spiezio C."/>
            <person name="Sandri C."/>
            <person name="Pascarelli S."/>
            <person name="Sgorbati B."/>
            <person name="Mattarelli P."/>
        </authorList>
    </citation>
    <scope>NUCLEOTIDE SEQUENCE [LARGE SCALE GENOMIC DNA]</scope>
    <source>
        <strain evidence="1 2">TRI 5</strain>
    </source>
</reference>
<evidence type="ECO:0000313" key="1">
    <source>
        <dbReference type="EMBL" id="PWG66731.1"/>
    </source>
</evidence>
<dbReference type="EMBL" id="QFFM01000003">
    <property type="protein sequence ID" value="PWG66731.1"/>
    <property type="molecule type" value="Genomic_DNA"/>
</dbReference>
<name>A0A2U2NC54_9BIFI</name>
<protein>
    <submittedName>
        <fullName evidence="1">Uncharacterized protein</fullName>
    </submittedName>
</protein>
<organism evidence="1 2">
    <name type="scientific">Bifidobacterium callitrichidarum</name>
    <dbReference type="NCBI Taxonomy" id="2052941"/>
    <lineage>
        <taxon>Bacteria</taxon>
        <taxon>Bacillati</taxon>
        <taxon>Actinomycetota</taxon>
        <taxon>Actinomycetes</taxon>
        <taxon>Bifidobacteriales</taxon>
        <taxon>Bifidobacteriaceae</taxon>
        <taxon>Bifidobacterium</taxon>
    </lineage>
</organism>
<comment type="caution">
    <text evidence="1">The sequence shown here is derived from an EMBL/GenBank/DDBJ whole genome shotgun (WGS) entry which is preliminary data.</text>
</comment>
<gene>
    <name evidence="1" type="ORF">DF196_02175</name>
</gene>
<evidence type="ECO:0000313" key="2">
    <source>
        <dbReference type="Proteomes" id="UP000245876"/>
    </source>
</evidence>
<dbReference type="Proteomes" id="UP000245876">
    <property type="component" value="Unassembled WGS sequence"/>
</dbReference>